<gene>
    <name evidence="2" type="ORF">IDM40_14790</name>
</gene>
<dbReference type="Gene3D" id="2.60.40.1890">
    <property type="entry name" value="PCu(A)C copper chaperone"/>
    <property type="match status" value="1"/>
</dbReference>
<organism evidence="2 3">
    <name type="scientific">Nocardiopsis coralli</name>
    <dbReference type="NCBI Taxonomy" id="2772213"/>
    <lineage>
        <taxon>Bacteria</taxon>
        <taxon>Bacillati</taxon>
        <taxon>Actinomycetota</taxon>
        <taxon>Actinomycetes</taxon>
        <taxon>Streptosporangiales</taxon>
        <taxon>Nocardiopsidaceae</taxon>
        <taxon>Nocardiopsis</taxon>
    </lineage>
</organism>
<dbReference type="EMBL" id="JADBGI010000012">
    <property type="protein sequence ID" value="MBE2999965.1"/>
    <property type="molecule type" value="Genomic_DNA"/>
</dbReference>
<comment type="caution">
    <text evidence="2">The sequence shown here is derived from an EMBL/GenBank/DDBJ whole genome shotgun (WGS) entry which is preliminary data.</text>
</comment>
<dbReference type="RefSeq" id="WP_193122589.1">
    <property type="nucleotide sequence ID" value="NZ_JADBGI010000012.1"/>
</dbReference>
<dbReference type="Pfam" id="PF04314">
    <property type="entry name" value="PCuAC"/>
    <property type="match status" value="1"/>
</dbReference>
<dbReference type="InterPro" id="IPR036182">
    <property type="entry name" value="PCuAC_sf"/>
</dbReference>
<protein>
    <submittedName>
        <fullName evidence="2">Copper chaperone PCu(A)C</fullName>
    </submittedName>
</protein>
<feature type="region of interest" description="Disordered" evidence="1">
    <location>
        <begin position="68"/>
        <end position="94"/>
    </location>
</feature>
<dbReference type="Proteomes" id="UP000806528">
    <property type="component" value="Unassembled WGS sequence"/>
</dbReference>
<keyword evidence="3" id="KW-1185">Reference proteome</keyword>
<dbReference type="InterPro" id="IPR007410">
    <property type="entry name" value="LpqE-like"/>
</dbReference>
<accession>A0ABR9P7Z9</accession>
<evidence type="ECO:0000313" key="2">
    <source>
        <dbReference type="EMBL" id="MBE2999965.1"/>
    </source>
</evidence>
<name>A0ABR9P7Z9_9ACTN</name>
<evidence type="ECO:0000256" key="1">
    <source>
        <dbReference type="SAM" id="MobiDB-lite"/>
    </source>
</evidence>
<proteinExistence type="predicted"/>
<dbReference type="SUPFAM" id="SSF110087">
    <property type="entry name" value="DR1885-like metal-binding protein"/>
    <property type="match status" value="1"/>
</dbReference>
<reference evidence="2 3" key="1">
    <citation type="submission" date="2020-09" db="EMBL/GenBank/DDBJ databases">
        <title>Diversity and distribution of actinomycetes associated with coral in the coast of Hainan.</title>
        <authorList>
            <person name="Li F."/>
        </authorList>
    </citation>
    <scope>NUCLEOTIDE SEQUENCE [LARGE SCALE GENOMIC DNA]</scope>
    <source>
        <strain evidence="2 3">HNM0947</strain>
    </source>
</reference>
<sequence>MSIEARNARWSWEKQNLTACAYMELHNTGEGSAALVSASSPDFRYANLVTTTDEEGERVKAGLDRITVSDGTSLEPGDNRVQLDAPTHPLDDGDPVEIVLSLSDGTRLTVTADGGADTP</sequence>
<evidence type="ECO:0000313" key="3">
    <source>
        <dbReference type="Proteomes" id="UP000806528"/>
    </source>
</evidence>